<organism evidence="1 2">
    <name type="scientific">Microvirga vignae</name>
    <dbReference type="NCBI Taxonomy" id="1225564"/>
    <lineage>
        <taxon>Bacteria</taxon>
        <taxon>Pseudomonadati</taxon>
        <taxon>Pseudomonadota</taxon>
        <taxon>Alphaproteobacteria</taxon>
        <taxon>Hyphomicrobiales</taxon>
        <taxon>Methylobacteriaceae</taxon>
        <taxon>Microvirga</taxon>
    </lineage>
</organism>
<dbReference type="RefSeq" id="WP_047190304.1">
    <property type="nucleotide sequence ID" value="NZ_LCYG01000043.1"/>
</dbReference>
<evidence type="ECO:0000313" key="1">
    <source>
        <dbReference type="EMBL" id="KLK91894.1"/>
    </source>
</evidence>
<proteinExistence type="predicted"/>
<sequence length="256" mass="28355">MVAGIDKFREHFAGHEDHYAIIGGAACDLLFDAAGLPFRATKDIDMVLCVEVVDPVFGTAFKAFLDAGGYQARERSDGKKEFYRFHRPSDQSLPFMIELFSRKPGALDLPEDAGLTPIPVEEDIVGLSAILLDEGYYDALQAAKRKLGSVKIIDETLLIPFKARAFLDLTARSEAGETIDSKTIRKHRNDVFRLAQLLASDTSIKLADPIREDLRKFLELAQADETLDPKAFDVLLTRDEAIDLLRSAYGLHGRAG</sequence>
<dbReference type="OrthoDB" id="9795020at2"/>
<keyword evidence="2" id="KW-1185">Reference proteome</keyword>
<name>A0A0H1RA19_9HYPH</name>
<protein>
    <submittedName>
        <fullName evidence="1">Uncharacterized protein</fullName>
    </submittedName>
</protein>
<dbReference type="PATRIC" id="fig|1225564.3.peg.4606"/>
<dbReference type="Proteomes" id="UP000035489">
    <property type="component" value="Unassembled WGS sequence"/>
</dbReference>
<dbReference type="AlphaFoldDB" id="A0A0H1RA19"/>
<reference evidence="1 2" key="1">
    <citation type="submission" date="2015-05" db="EMBL/GenBank/DDBJ databases">
        <title>Draft genome sequence of Microvirga vignae strain BR3299, a novel nitrogen fixing bacteria isolated from Brazil semi-aired region.</title>
        <authorList>
            <person name="Zilli J.E."/>
            <person name="Passos S.R."/>
            <person name="Leite J."/>
            <person name="Baldani J.I."/>
            <person name="Xavier G.R."/>
            <person name="Rumjaneck N.G."/>
            <person name="Simoes-Araujo J.L."/>
        </authorList>
    </citation>
    <scope>NUCLEOTIDE SEQUENCE [LARGE SCALE GENOMIC DNA]</scope>
    <source>
        <strain evidence="1 2">BR3299</strain>
    </source>
</reference>
<accession>A0A0H1RA19</accession>
<comment type="caution">
    <text evidence="1">The sequence shown here is derived from an EMBL/GenBank/DDBJ whole genome shotgun (WGS) entry which is preliminary data.</text>
</comment>
<dbReference type="STRING" id="1225564.AA309_17470"/>
<evidence type="ECO:0000313" key="2">
    <source>
        <dbReference type="Proteomes" id="UP000035489"/>
    </source>
</evidence>
<gene>
    <name evidence="1" type="ORF">AA309_17470</name>
</gene>
<dbReference type="EMBL" id="LCYG01000043">
    <property type="protein sequence ID" value="KLK91894.1"/>
    <property type="molecule type" value="Genomic_DNA"/>
</dbReference>